<evidence type="ECO:0000256" key="1">
    <source>
        <dbReference type="ARBA" id="ARBA00000085"/>
    </source>
</evidence>
<evidence type="ECO:0000313" key="7">
    <source>
        <dbReference type="EMBL" id="KEO58708.1"/>
    </source>
</evidence>
<dbReference type="InterPro" id="IPR003661">
    <property type="entry name" value="HisK_dim/P_dom"/>
</dbReference>
<dbReference type="PANTHER" id="PTHR43547:SF2">
    <property type="entry name" value="HYBRID SIGNAL TRANSDUCTION HISTIDINE KINASE C"/>
    <property type="match status" value="1"/>
</dbReference>
<dbReference type="SUPFAM" id="SSF47384">
    <property type="entry name" value="Homodimeric domain of signal transducing histidine kinase"/>
    <property type="match status" value="1"/>
</dbReference>
<keyword evidence="5" id="KW-1133">Transmembrane helix</keyword>
<dbReference type="SMART" id="SM00387">
    <property type="entry name" value="HATPase_c"/>
    <property type="match status" value="1"/>
</dbReference>
<reference evidence="7 8" key="1">
    <citation type="submission" date="2013-07" db="EMBL/GenBank/DDBJ databases">
        <title>Thalassospira permensis NBRC 106175 Genome Sequencing.</title>
        <authorList>
            <person name="Lai Q."/>
            <person name="Shao Z."/>
        </authorList>
    </citation>
    <scope>NUCLEOTIDE SEQUENCE [LARGE SCALE GENOMIC DNA]</scope>
    <source>
        <strain evidence="7 8">NBRC 106175</strain>
    </source>
</reference>
<dbReference type="SMART" id="SM00388">
    <property type="entry name" value="HisKA"/>
    <property type="match status" value="1"/>
</dbReference>
<organism evidence="7 8">
    <name type="scientific">Thalassospira permensis NBRC 106175</name>
    <dbReference type="NCBI Taxonomy" id="1353532"/>
    <lineage>
        <taxon>Bacteria</taxon>
        <taxon>Pseudomonadati</taxon>
        <taxon>Pseudomonadota</taxon>
        <taxon>Alphaproteobacteria</taxon>
        <taxon>Rhodospirillales</taxon>
        <taxon>Thalassospiraceae</taxon>
        <taxon>Thalassospira</taxon>
    </lineage>
</organism>
<dbReference type="CDD" id="cd00082">
    <property type="entry name" value="HisKA"/>
    <property type="match status" value="1"/>
</dbReference>
<dbReference type="Gene3D" id="1.10.287.130">
    <property type="match status" value="1"/>
</dbReference>
<evidence type="ECO:0000256" key="5">
    <source>
        <dbReference type="SAM" id="Phobius"/>
    </source>
</evidence>
<dbReference type="Gene3D" id="2.60.40.2380">
    <property type="match status" value="1"/>
</dbReference>
<gene>
    <name evidence="7" type="ORF">SMB34_13250</name>
</gene>
<dbReference type="SUPFAM" id="SSF55874">
    <property type="entry name" value="ATPase domain of HSP90 chaperone/DNA topoisomerase II/histidine kinase"/>
    <property type="match status" value="1"/>
</dbReference>
<dbReference type="InterPro" id="IPR005467">
    <property type="entry name" value="His_kinase_dom"/>
</dbReference>
<dbReference type="CDD" id="cd00075">
    <property type="entry name" value="HATPase"/>
    <property type="match status" value="1"/>
</dbReference>
<evidence type="ECO:0000256" key="4">
    <source>
        <dbReference type="SAM" id="MobiDB-lite"/>
    </source>
</evidence>
<evidence type="ECO:0000256" key="3">
    <source>
        <dbReference type="ARBA" id="ARBA00022553"/>
    </source>
</evidence>
<dbReference type="Gene3D" id="3.30.565.10">
    <property type="entry name" value="Histidine kinase-like ATPase, C-terminal domain"/>
    <property type="match status" value="1"/>
</dbReference>
<comment type="catalytic activity">
    <reaction evidence="1">
        <text>ATP + protein L-histidine = ADP + protein N-phospho-L-histidine.</text>
        <dbReference type="EC" id="2.7.13.3"/>
    </reaction>
</comment>
<feature type="transmembrane region" description="Helical" evidence="5">
    <location>
        <begin position="302"/>
        <end position="323"/>
    </location>
</feature>
<feature type="transmembrane region" description="Helical" evidence="5">
    <location>
        <begin position="359"/>
        <end position="382"/>
    </location>
</feature>
<feature type="transmembrane region" description="Helical" evidence="5">
    <location>
        <begin position="394"/>
        <end position="415"/>
    </location>
</feature>
<dbReference type="PROSITE" id="PS50109">
    <property type="entry name" value="HIS_KIN"/>
    <property type="match status" value="1"/>
</dbReference>
<dbReference type="Proteomes" id="UP000027463">
    <property type="component" value="Unassembled WGS sequence"/>
</dbReference>
<proteinExistence type="predicted"/>
<dbReference type="EMBL" id="AUNC01000005">
    <property type="protein sequence ID" value="KEO58708.1"/>
    <property type="molecule type" value="Genomic_DNA"/>
</dbReference>
<dbReference type="InterPro" id="IPR036890">
    <property type="entry name" value="HATPase_C_sf"/>
</dbReference>
<feature type="transmembrane region" description="Helical" evidence="5">
    <location>
        <begin position="235"/>
        <end position="257"/>
    </location>
</feature>
<dbReference type="InterPro" id="IPR011623">
    <property type="entry name" value="7TMR_DISM_rcpt_extracell_dom1"/>
</dbReference>
<dbReference type="InterPro" id="IPR004358">
    <property type="entry name" value="Sig_transdc_His_kin-like_C"/>
</dbReference>
<dbReference type="PANTHER" id="PTHR43547">
    <property type="entry name" value="TWO-COMPONENT HISTIDINE KINASE"/>
    <property type="match status" value="1"/>
</dbReference>
<evidence type="ECO:0000259" key="6">
    <source>
        <dbReference type="PROSITE" id="PS50109"/>
    </source>
</evidence>
<keyword evidence="3" id="KW-0597">Phosphoprotein</keyword>
<dbReference type="InterPro" id="IPR003594">
    <property type="entry name" value="HATPase_dom"/>
</dbReference>
<evidence type="ECO:0000256" key="2">
    <source>
        <dbReference type="ARBA" id="ARBA00012438"/>
    </source>
</evidence>
<feature type="domain" description="Histidine kinase" evidence="6">
    <location>
        <begin position="441"/>
        <end position="654"/>
    </location>
</feature>
<comment type="caution">
    <text evidence="7">The sequence shown here is derived from an EMBL/GenBank/DDBJ whole genome shotgun (WGS) entry which is preliminary data.</text>
</comment>
<keyword evidence="8" id="KW-1185">Reference proteome</keyword>
<sequence>MRKTGYRKGYITGIILQVIIAMIFMPRPALANMGPHELVIGSYSADQDDIDLAPLIERLSTKRQVRTAADVAMLPADNFTPLMGSTGPGYTLEAVWYRMQILVTKDGEKPLELKRYLEISPPYLNRIRLAILDADTRITVWNDVVGDHIPPNPSEARGRQHLSEWPNLPAGKYWLVIGVSSNSAQLLNASIKSDTSLITENVQDTFLYGLYLGILLIGFMVYFTLGLLIRDRAIVWYGLYVLALFAGTAGISGYAQLLLSGTWQFASDAITGAGTAFSLATSVMMWAYIIELDKYKRTVFTALAVYAALASLCSLTSVSDLYIHFARSFFLFHIGVLLILYGYLFYFGATKPDARKLRIYFVALGLPAAAAIVHLLMLMGLVPANRFTSNCYQVASLVHLLLLGIAMAGRTYALASQRVTAVQNSTRANQLADEQREFITMLSHEFRTPLAIIQRAAEMVSLHVRDAPEAITNRIATIRRNATQLSELVNVFLTKETLDSTNFRISPRPTVLAPFLRDLVLRRQRETPDHDIELEEVDFTVASIDRTLIERAICNLIENALKYAPDASVRIGFTHRSDGNVYIRVTDNGPGISPDDLSLVADAFYRGNRSGSTHGVGLGLHITNRIIIGHMGRMTVSVGENGGTTILIRLPYDRELTKNNIEAARTTNLDPPTAPASDPENAS</sequence>
<keyword evidence="5" id="KW-0812">Transmembrane</keyword>
<dbReference type="Pfam" id="PF02518">
    <property type="entry name" value="HATPase_c"/>
    <property type="match status" value="1"/>
</dbReference>
<name>A0ABR4TT95_9PROT</name>
<feature type="transmembrane region" description="Helical" evidence="5">
    <location>
        <begin position="206"/>
        <end position="228"/>
    </location>
</feature>
<dbReference type="InterPro" id="IPR011622">
    <property type="entry name" value="7TMR_DISM_rcpt_extracell_dom2"/>
</dbReference>
<dbReference type="InterPro" id="IPR036097">
    <property type="entry name" value="HisK_dim/P_sf"/>
</dbReference>
<dbReference type="PRINTS" id="PR00344">
    <property type="entry name" value="BCTRLSENSOR"/>
</dbReference>
<dbReference type="Pfam" id="PF07696">
    <property type="entry name" value="7TMR-DISMED2"/>
    <property type="match status" value="1"/>
</dbReference>
<evidence type="ECO:0000313" key="8">
    <source>
        <dbReference type="Proteomes" id="UP000027463"/>
    </source>
</evidence>
<feature type="transmembrane region" description="Helical" evidence="5">
    <location>
        <begin position="269"/>
        <end position="290"/>
    </location>
</feature>
<dbReference type="EC" id="2.7.13.3" evidence="2"/>
<keyword evidence="5" id="KW-0472">Membrane</keyword>
<dbReference type="Pfam" id="PF07695">
    <property type="entry name" value="7TMR-DISM_7TM"/>
    <property type="match status" value="1"/>
</dbReference>
<accession>A0ABR4TT95</accession>
<dbReference type="Pfam" id="PF00512">
    <property type="entry name" value="HisKA"/>
    <property type="match status" value="1"/>
</dbReference>
<feature type="transmembrane region" description="Helical" evidence="5">
    <location>
        <begin position="329"/>
        <end position="347"/>
    </location>
</feature>
<feature type="region of interest" description="Disordered" evidence="4">
    <location>
        <begin position="662"/>
        <end position="683"/>
    </location>
</feature>
<protein>
    <recommendedName>
        <fullName evidence="2">histidine kinase</fullName>
        <ecNumber evidence="2">2.7.13.3</ecNumber>
    </recommendedName>
</protein>